<dbReference type="EMBL" id="LR134377">
    <property type="protein sequence ID" value="VEH04405.1"/>
    <property type="molecule type" value="Genomic_DNA"/>
</dbReference>
<evidence type="ECO:0000313" key="5">
    <source>
        <dbReference type="Proteomes" id="UP000271380"/>
    </source>
</evidence>
<protein>
    <submittedName>
        <fullName evidence="3">Secreted protein</fullName>
    </submittedName>
</protein>
<accession>A0A0F6R2W8</accession>
<keyword evidence="4" id="KW-1185">Reference proteome</keyword>
<dbReference type="OrthoDB" id="4535618at2"/>
<dbReference type="STRING" id="35755.UL82_08610"/>
<dbReference type="RefSeq" id="WP_052735925.1">
    <property type="nucleotide sequence ID" value="NZ_CP011312.1"/>
</dbReference>
<organism evidence="2 4">
    <name type="scientific">Corynebacterium kutscheri</name>
    <dbReference type="NCBI Taxonomy" id="35755"/>
    <lineage>
        <taxon>Bacteria</taxon>
        <taxon>Bacillati</taxon>
        <taxon>Actinomycetota</taxon>
        <taxon>Actinomycetes</taxon>
        <taxon>Mycobacteriales</taxon>
        <taxon>Corynebacteriaceae</taxon>
        <taxon>Corynebacterium</taxon>
    </lineage>
</organism>
<evidence type="ECO:0000313" key="3">
    <source>
        <dbReference type="EMBL" id="VEH04405.1"/>
    </source>
</evidence>
<dbReference type="EMBL" id="CP011312">
    <property type="protein sequence ID" value="AKE41878.1"/>
    <property type="molecule type" value="Genomic_DNA"/>
</dbReference>
<reference evidence="2 4" key="1">
    <citation type="journal article" date="2015" name="Genome Announc.">
        <title>Complete Genome Sequence of Corynebacterium kutscheri DSM 20755, a Corynebacterial Type Strain with Remarkably Low G+C Content of Chromosomal DNA.</title>
        <authorList>
            <person name="Ruckert C."/>
            <person name="Albersmeier A."/>
            <person name="Winkler A."/>
            <person name="Tauch A."/>
        </authorList>
    </citation>
    <scope>NUCLEOTIDE SEQUENCE [LARGE SCALE GENOMIC DNA]</scope>
    <source>
        <strain evidence="2 4">DSM 20755</strain>
    </source>
</reference>
<dbReference type="SUPFAM" id="SSF56601">
    <property type="entry name" value="beta-lactamase/transpeptidase-like"/>
    <property type="match status" value="1"/>
</dbReference>
<name>A0A0F6R2W8_9CORY</name>
<keyword evidence="1" id="KW-0732">Signal</keyword>
<feature type="chain" id="PRO_5043119960" evidence="1">
    <location>
        <begin position="31"/>
        <end position="264"/>
    </location>
</feature>
<gene>
    <name evidence="3" type="ORF">NCTC949_00072</name>
    <name evidence="2" type="ORF">UL82_08610</name>
</gene>
<dbReference type="Proteomes" id="UP000033457">
    <property type="component" value="Chromosome"/>
</dbReference>
<dbReference type="KEGG" id="cku:UL82_08610"/>
<reference evidence="3 5" key="2">
    <citation type="submission" date="2018-12" db="EMBL/GenBank/DDBJ databases">
        <authorList>
            <consortium name="Pathogen Informatics"/>
        </authorList>
    </citation>
    <scope>NUCLEOTIDE SEQUENCE [LARGE SCALE GENOMIC DNA]</scope>
    <source>
        <strain evidence="3 5">NCTC949</strain>
    </source>
</reference>
<dbReference type="Proteomes" id="UP000271380">
    <property type="component" value="Chromosome"/>
</dbReference>
<evidence type="ECO:0000313" key="2">
    <source>
        <dbReference type="EMBL" id="AKE41878.1"/>
    </source>
</evidence>
<evidence type="ECO:0000313" key="4">
    <source>
        <dbReference type="Proteomes" id="UP000033457"/>
    </source>
</evidence>
<dbReference type="HOGENOM" id="CLU_058592_0_1_11"/>
<evidence type="ECO:0000256" key="1">
    <source>
        <dbReference type="SAM" id="SignalP"/>
    </source>
</evidence>
<sequence length="264" mass="29072">MENSAFVVPMAKVMSTFTCGALLVATAFWALDSSEKTPIPTQKIAVTHPSELYVAPIAEPIFDEERSQFTAISLGDGTWQGTSSQRLARSALSLSKLYIADYVLSHGTLIERGMVEPMIRESNDDMATILFQRYPESIAEIAKKYHLYSTKPAEHWGYSQTSSFDVAYFLYQLIRNNPQSPILEWMRTIAPAAADGTEQNFGTALLNGVEGSKLAWSNDHTLFSSASFGDGYVVVAMVQGDADDLNHYVQAQRGSAIAEPPQRN</sequence>
<dbReference type="Gene3D" id="3.40.710.10">
    <property type="entry name" value="DD-peptidase/beta-lactamase superfamily"/>
    <property type="match status" value="1"/>
</dbReference>
<dbReference type="AlphaFoldDB" id="A0A0F6R2W8"/>
<dbReference type="InterPro" id="IPR012338">
    <property type="entry name" value="Beta-lactam/transpept-like"/>
</dbReference>
<feature type="signal peptide" evidence="1">
    <location>
        <begin position="1"/>
        <end position="30"/>
    </location>
</feature>
<proteinExistence type="predicted"/>